<accession>A0A7X0P184</accession>
<dbReference type="CDD" id="cd17535">
    <property type="entry name" value="REC_NarL-like"/>
    <property type="match status" value="1"/>
</dbReference>
<evidence type="ECO:0000313" key="7">
    <source>
        <dbReference type="Proteomes" id="UP000565579"/>
    </source>
</evidence>
<dbReference type="AlphaFoldDB" id="A0A7X0P184"/>
<dbReference type="SUPFAM" id="SSF52172">
    <property type="entry name" value="CheY-like"/>
    <property type="match status" value="1"/>
</dbReference>
<dbReference type="PROSITE" id="PS50110">
    <property type="entry name" value="RESPONSE_REGULATORY"/>
    <property type="match status" value="1"/>
</dbReference>
<organism evidence="6 7">
    <name type="scientific">Nonomuraea rubra</name>
    <dbReference type="NCBI Taxonomy" id="46180"/>
    <lineage>
        <taxon>Bacteria</taxon>
        <taxon>Bacillati</taxon>
        <taxon>Actinomycetota</taxon>
        <taxon>Actinomycetes</taxon>
        <taxon>Streptosporangiales</taxon>
        <taxon>Streptosporangiaceae</taxon>
        <taxon>Nonomuraea</taxon>
    </lineage>
</organism>
<reference evidence="6 7" key="1">
    <citation type="submission" date="2020-08" db="EMBL/GenBank/DDBJ databases">
        <title>Sequencing the genomes of 1000 actinobacteria strains.</title>
        <authorList>
            <person name="Klenk H.-P."/>
        </authorList>
    </citation>
    <scope>NUCLEOTIDE SEQUENCE [LARGE SCALE GENOMIC DNA]</scope>
    <source>
        <strain evidence="6 7">DSM 43768</strain>
    </source>
</reference>
<dbReference type="EMBL" id="JACHMI010000001">
    <property type="protein sequence ID" value="MBB6553407.1"/>
    <property type="molecule type" value="Genomic_DNA"/>
</dbReference>
<evidence type="ECO:0000256" key="2">
    <source>
        <dbReference type="ARBA" id="ARBA00023125"/>
    </source>
</evidence>
<protein>
    <submittedName>
        <fullName evidence="6">DNA-binding NarL/FixJ family response regulator</fullName>
    </submittedName>
</protein>
<dbReference type="GO" id="GO:0003677">
    <property type="term" value="F:DNA binding"/>
    <property type="evidence" value="ECO:0007669"/>
    <property type="project" value="UniProtKB-KW"/>
</dbReference>
<evidence type="ECO:0000256" key="1">
    <source>
        <dbReference type="ARBA" id="ARBA00023015"/>
    </source>
</evidence>
<dbReference type="InterPro" id="IPR039420">
    <property type="entry name" value="WalR-like"/>
</dbReference>
<evidence type="ECO:0000259" key="5">
    <source>
        <dbReference type="PROSITE" id="PS50110"/>
    </source>
</evidence>
<sequence>MTAIRVLIADDQADVRGAIMMILNGTDDIEVVGEAGDGEQAVTMARELRPDVVLMDVRMPRLDGVSAAGRLTGVCAVLILTTFATDEDASRARRAGVAGFLLKDTEATALVEAVRAAARGSG</sequence>
<dbReference type="InterPro" id="IPR058245">
    <property type="entry name" value="NreC/VraR/RcsB-like_REC"/>
</dbReference>
<keyword evidence="4" id="KW-0597">Phosphoprotein</keyword>
<dbReference type="PANTHER" id="PTHR43214">
    <property type="entry name" value="TWO-COMPONENT RESPONSE REGULATOR"/>
    <property type="match status" value="1"/>
</dbReference>
<dbReference type="Proteomes" id="UP000565579">
    <property type="component" value="Unassembled WGS sequence"/>
</dbReference>
<evidence type="ECO:0000256" key="3">
    <source>
        <dbReference type="ARBA" id="ARBA00023163"/>
    </source>
</evidence>
<dbReference type="Pfam" id="PF00072">
    <property type="entry name" value="Response_reg"/>
    <property type="match status" value="1"/>
</dbReference>
<gene>
    <name evidence="6" type="ORF">HD593_008202</name>
</gene>
<keyword evidence="3" id="KW-0804">Transcription</keyword>
<name>A0A7X0P184_9ACTN</name>
<proteinExistence type="predicted"/>
<comment type="caution">
    <text evidence="6">The sequence shown here is derived from an EMBL/GenBank/DDBJ whole genome shotgun (WGS) entry which is preliminary data.</text>
</comment>
<evidence type="ECO:0000313" key="6">
    <source>
        <dbReference type="EMBL" id="MBB6553407.1"/>
    </source>
</evidence>
<keyword evidence="7" id="KW-1185">Reference proteome</keyword>
<dbReference type="SMART" id="SM00448">
    <property type="entry name" value="REC"/>
    <property type="match status" value="1"/>
</dbReference>
<dbReference type="InterPro" id="IPR001789">
    <property type="entry name" value="Sig_transdc_resp-reg_receiver"/>
</dbReference>
<dbReference type="InterPro" id="IPR011006">
    <property type="entry name" value="CheY-like_superfamily"/>
</dbReference>
<feature type="domain" description="Response regulatory" evidence="5">
    <location>
        <begin position="5"/>
        <end position="118"/>
    </location>
</feature>
<feature type="modified residue" description="4-aspartylphosphate" evidence="4">
    <location>
        <position position="56"/>
    </location>
</feature>
<keyword evidence="1" id="KW-0805">Transcription regulation</keyword>
<keyword evidence="2 6" id="KW-0238">DNA-binding</keyword>
<dbReference type="PANTHER" id="PTHR43214:SF24">
    <property type="entry name" value="TRANSCRIPTIONAL REGULATORY PROTEIN NARL-RELATED"/>
    <property type="match status" value="1"/>
</dbReference>
<dbReference type="GO" id="GO:0000160">
    <property type="term" value="P:phosphorelay signal transduction system"/>
    <property type="evidence" value="ECO:0007669"/>
    <property type="project" value="InterPro"/>
</dbReference>
<evidence type="ECO:0000256" key="4">
    <source>
        <dbReference type="PROSITE-ProRule" id="PRU00169"/>
    </source>
</evidence>
<dbReference type="RefSeq" id="WP_312904065.1">
    <property type="nucleotide sequence ID" value="NZ_BAAAXY010000226.1"/>
</dbReference>
<dbReference type="Gene3D" id="3.40.50.2300">
    <property type="match status" value="1"/>
</dbReference>